<keyword evidence="2" id="KW-1185">Reference proteome</keyword>
<dbReference type="AlphaFoldDB" id="A0A0N9HZ64"/>
<accession>A0A0N9HZ64</accession>
<evidence type="ECO:0000313" key="1">
    <source>
        <dbReference type="EMBL" id="ALG08689.1"/>
    </source>
</evidence>
<name>A0A0N9HZ64_9PSEU</name>
<reference evidence="1 2" key="1">
    <citation type="submission" date="2015-07" db="EMBL/GenBank/DDBJ databases">
        <title>Genome sequencing of Kibdelosporangium phytohabitans.</title>
        <authorList>
            <person name="Qin S."/>
            <person name="Xing K."/>
        </authorList>
    </citation>
    <scope>NUCLEOTIDE SEQUENCE [LARGE SCALE GENOMIC DNA]</scope>
    <source>
        <strain evidence="1 2">KLBMP1111</strain>
    </source>
</reference>
<dbReference type="OrthoDB" id="3261206at2"/>
<dbReference type="Proteomes" id="UP000063699">
    <property type="component" value="Chromosome"/>
</dbReference>
<dbReference type="KEGG" id="kphy:AOZ06_18770"/>
<dbReference type="EMBL" id="CP012752">
    <property type="protein sequence ID" value="ALG08689.1"/>
    <property type="molecule type" value="Genomic_DNA"/>
</dbReference>
<gene>
    <name evidence="1" type="ORF">AOZ06_18770</name>
</gene>
<organism evidence="1 2">
    <name type="scientific">Kibdelosporangium phytohabitans</name>
    <dbReference type="NCBI Taxonomy" id="860235"/>
    <lineage>
        <taxon>Bacteria</taxon>
        <taxon>Bacillati</taxon>
        <taxon>Actinomycetota</taxon>
        <taxon>Actinomycetes</taxon>
        <taxon>Pseudonocardiales</taxon>
        <taxon>Pseudonocardiaceae</taxon>
        <taxon>Kibdelosporangium</taxon>
    </lineage>
</organism>
<proteinExistence type="predicted"/>
<protein>
    <submittedName>
        <fullName evidence="1">Uncharacterized protein</fullName>
    </submittedName>
</protein>
<evidence type="ECO:0000313" key="2">
    <source>
        <dbReference type="Proteomes" id="UP000063699"/>
    </source>
</evidence>
<dbReference type="Gene3D" id="1.25.40.10">
    <property type="entry name" value="Tetratricopeptide repeat domain"/>
    <property type="match status" value="2"/>
</dbReference>
<dbReference type="InterPro" id="IPR011990">
    <property type="entry name" value="TPR-like_helical_dom_sf"/>
</dbReference>
<sequence>MAIHVSDSGSADASGGGYANTGVHIGDVNLVTGMPVRTRYRNQVEAIARHELRDREAELAELAEFCTAPETAGSYVWWQADAWAGKSLLMSHFVLNPPAGVRIVSFFVTGQQAGQNNRAALTGNLVEQLLAMLGQPPPPYMPDSTLEGHLTGLIEEAAEACRRRGENFVLLVDGLDEDRGAHDGPSSHSIAAFLPETLRHGTRVIVAGRVNPPVPFDVKVDHPLRDPRIVRRLAPSPHADADKDALVREVWGLVDDGDIGRHLLGLLTAARGGLTHDDLVELTRARAQDIRSRLRTVVGRSFRVHKSAWLEHDVLALAHQELEVEARKALGGDRLLEYERALHEWAGRYRDRKWPRDTPEYLLHGYYSMLAATGDLPGTLGYVTDPRRYDRARVLSGGDGSALKELAEVHDSIARNAVVDLAAIARLAVHREYLETRNAMIPAGLPALWTLLGQRARAEALVGSVRTASWEKDASSAMAIAEATVGDVPSATHRAVSITDDWAKGHTLWRIAHLAAQAGDIGDAYRLAQSIDRGYMRMRALASVAKAAKDANEPELAAKLIEEAAPLVKDNMTGTAALDFAYALHTVGDREGARKCLGTYRFADIDGTYVVAGLVEATADVVDLDSAEQLAERITSADVQSVAFAVLAGKAFLKLDRPRASRLLARAEHLLPNMDKQPGNWVFTAIAKAMARGGDPTRAQLFLTEHTTAETQTTVLLDLAEFLASTGHIDRAEGLVHATGVPLPQHWPSLVRVACRIAAAGHPRRAEAIVNTITKPHDRAQSLIELAKHGDRESAWQWAREAEELIGPTAESHRHDAAISKAIHVITGKGDTAGTEELAEAITQADLRDKALADIAEAVTYSGDAVRGEAIALSISTLDGRARALGAVARADNVGTYGSIASPRLVLRPEDVTIRHWTAELSVVVATRTPDHARTFLTHIEDAISQATVTANQVEAMVRLVETAVRIPGWTDTTGLIDTTRQLVEPGSDHTSTPLFARLATAANSIGDHKLAKELYERALTAFASMPENRLPYYGAYPELVEAATALGDPAHAERLAQSASDPRVQAEALVGMARAADAGTASHIIARVVRLGDWTTPLVLPLWRRPDVVNAIVEETRVVREHDEL</sequence>
<dbReference type="RefSeq" id="WP_054290596.1">
    <property type="nucleotide sequence ID" value="NZ_CP012752.1"/>
</dbReference>
<dbReference type="STRING" id="860235.AOZ06_18770"/>